<dbReference type="AlphaFoldDB" id="A0A7J6RP33"/>
<protein>
    <submittedName>
        <fullName evidence="2">Uncharacterized protein</fullName>
    </submittedName>
</protein>
<sequence>MSCAFTPCLASDDPDRGNDAQSSHSEELDRIKRDLPLPDEIDQPPDWLRDGKLLVEVGAGGLLLYEVMATPSKPGYIMILCSRVVHIILVSLTDRLKGTLLYHYQALSFLAVPELLTLQAHFAEGGLDIVRNNEGFPHMQLSRLEFPDPLNPTGASILIDVESEQETLAKLHSQAFSGGGT</sequence>
<accession>A0A7J6RP33</accession>
<gene>
    <name evidence="2" type="ORF">FOZ63_017055</name>
</gene>
<keyword evidence="3" id="KW-1185">Reference proteome</keyword>
<evidence type="ECO:0000313" key="3">
    <source>
        <dbReference type="Proteomes" id="UP000553632"/>
    </source>
</evidence>
<name>A0A7J6RP33_PEROL</name>
<reference evidence="2 3" key="1">
    <citation type="submission" date="2020-04" db="EMBL/GenBank/DDBJ databases">
        <title>Perkinsus olseni comparative genomics.</title>
        <authorList>
            <person name="Bogema D.R."/>
        </authorList>
    </citation>
    <scope>NUCLEOTIDE SEQUENCE [LARGE SCALE GENOMIC DNA]</scope>
    <source>
        <strain evidence="2 3">ATCC PRA-207</strain>
    </source>
</reference>
<dbReference type="EMBL" id="JABANO010024174">
    <property type="protein sequence ID" value="KAF4722323.1"/>
    <property type="molecule type" value="Genomic_DNA"/>
</dbReference>
<feature type="compositionally biased region" description="Basic and acidic residues" evidence="1">
    <location>
        <begin position="13"/>
        <end position="36"/>
    </location>
</feature>
<feature type="region of interest" description="Disordered" evidence="1">
    <location>
        <begin position="1"/>
        <end position="38"/>
    </location>
</feature>
<dbReference type="Proteomes" id="UP000553632">
    <property type="component" value="Unassembled WGS sequence"/>
</dbReference>
<evidence type="ECO:0000256" key="1">
    <source>
        <dbReference type="SAM" id="MobiDB-lite"/>
    </source>
</evidence>
<proteinExistence type="predicted"/>
<organism evidence="2 3">
    <name type="scientific">Perkinsus olseni</name>
    <name type="common">Perkinsus atlanticus</name>
    <dbReference type="NCBI Taxonomy" id="32597"/>
    <lineage>
        <taxon>Eukaryota</taxon>
        <taxon>Sar</taxon>
        <taxon>Alveolata</taxon>
        <taxon>Perkinsozoa</taxon>
        <taxon>Perkinsea</taxon>
        <taxon>Perkinsida</taxon>
        <taxon>Perkinsidae</taxon>
        <taxon>Perkinsus</taxon>
    </lineage>
</organism>
<evidence type="ECO:0000313" key="2">
    <source>
        <dbReference type="EMBL" id="KAF4722323.1"/>
    </source>
</evidence>
<comment type="caution">
    <text evidence="2">The sequence shown here is derived from an EMBL/GenBank/DDBJ whole genome shotgun (WGS) entry which is preliminary data.</text>
</comment>